<organism evidence="2 3">
    <name type="scientific">Diploptera punctata</name>
    <name type="common">Pacific beetle cockroach</name>
    <dbReference type="NCBI Taxonomy" id="6984"/>
    <lineage>
        <taxon>Eukaryota</taxon>
        <taxon>Metazoa</taxon>
        <taxon>Ecdysozoa</taxon>
        <taxon>Arthropoda</taxon>
        <taxon>Hexapoda</taxon>
        <taxon>Insecta</taxon>
        <taxon>Pterygota</taxon>
        <taxon>Neoptera</taxon>
        <taxon>Polyneoptera</taxon>
        <taxon>Dictyoptera</taxon>
        <taxon>Blattodea</taxon>
        <taxon>Blaberoidea</taxon>
        <taxon>Blaberidae</taxon>
        <taxon>Diplopterinae</taxon>
        <taxon>Diploptera</taxon>
    </lineage>
</organism>
<evidence type="ECO:0000313" key="3">
    <source>
        <dbReference type="Proteomes" id="UP001233999"/>
    </source>
</evidence>
<feature type="non-terminal residue" evidence="2">
    <location>
        <position position="1"/>
    </location>
</feature>
<keyword evidence="1" id="KW-1133">Transmembrane helix</keyword>
<feature type="non-terminal residue" evidence="2">
    <location>
        <position position="157"/>
    </location>
</feature>
<reference evidence="2" key="2">
    <citation type="submission" date="2023-05" db="EMBL/GenBank/DDBJ databases">
        <authorList>
            <person name="Fouks B."/>
        </authorList>
    </citation>
    <scope>NUCLEOTIDE SEQUENCE</scope>
    <source>
        <strain evidence="2">Stay&amp;Tobe</strain>
        <tissue evidence="2">Testes</tissue>
    </source>
</reference>
<evidence type="ECO:0000256" key="1">
    <source>
        <dbReference type="SAM" id="Phobius"/>
    </source>
</evidence>
<dbReference type="Proteomes" id="UP001233999">
    <property type="component" value="Unassembled WGS sequence"/>
</dbReference>
<evidence type="ECO:0000313" key="2">
    <source>
        <dbReference type="EMBL" id="KAJ9594010.1"/>
    </source>
</evidence>
<proteinExistence type="predicted"/>
<dbReference type="AlphaFoldDB" id="A0AAD8EKI7"/>
<feature type="transmembrane region" description="Helical" evidence="1">
    <location>
        <begin position="127"/>
        <end position="144"/>
    </location>
</feature>
<accession>A0AAD8EKI7</accession>
<reference evidence="2" key="1">
    <citation type="journal article" date="2023" name="IScience">
        <title>Live-bearing cockroach genome reveals convergent evolutionary mechanisms linked to viviparity in insects and beyond.</title>
        <authorList>
            <person name="Fouks B."/>
            <person name="Harrison M.C."/>
            <person name="Mikhailova A.A."/>
            <person name="Marchal E."/>
            <person name="English S."/>
            <person name="Carruthers M."/>
            <person name="Jennings E.C."/>
            <person name="Chiamaka E.L."/>
            <person name="Frigard R.A."/>
            <person name="Pippel M."/>
            <person name="Attardo G.M."/>
            <person name="Benoit J.B."/>
            <person name="Bornberg-Bauer E."/>
            <person name="Tobe S.S."/>
        </authorList>
    </citation>
    <scope>NUCLEOTIDE SEQUENCE</scope>
    <source>
        <strain evidence="2">Stay&amp;Tobe</strain>
    </source>
</reference>
<gene>
    <name evidence="2" type="ORF">L9F63_014570</name>
</gene>
<keyword evidence="1" id="KW-0812">Transmembrane</keyword>
<protein>
    <submittedName>
        <fullName evidence="2">Uncharacterized protein</fullName>
    </submittedName>
</protein>
<name>A0AAD8EKI7_DIPPU</name>
<keyword evidence="3" id="KW-1185">Reference proteome</keyword>
<keyword evidence="1" id="KW-0472">Membrane</keyword>
<comment type="caution">
    <text evidence="2">The sequence shown here is derived from an EMBL/GenBank/DDBJ whole genome shotgun (WGS) entry which is preliminary data.</text>
</comment>
<dbReference type="EMBL" id="JASPKZ010003081">
    <property type="protein sequence ID" value="KAJ9594010.1"/>
    <property type="molecule type" value="Genomic_DNA"/>
</dbReference>
<sequence>IKFSDYRSSRVCTHTSNSKNKIFRVNKCRSEIEKCLKHKIKLLMLLRSVSGRAGGESVKLREIMSNRRAIVNFIKFRPPKMQYRVSVTVFDIKCDSYISLTTYVQDLIMMVKILHDYRHARRIKYRIYVPFKLFIVLNTLQAVLNRSPMMRQKEDGE</sequence>